<name>A0AAD6Y5R2_9AGAR</name>
<accession>A0AAD6Y5R2</accession>
<sequence>ARIQVSAFKAPTVSVEHSAHVSAVSCDSSGKTLFITFTSADAWQTAVDDWSQHRDGFYIVTYVDGCGPGVASGKQSFHLVHGFTSDRSALTITCKMETTQFHDAVHPDENVSLEM</sequence>
<dbReference type="InterPro" id="IPR054293">
    <property type="entry name" value="DUF7029"/>
</dbReference>
<evidence type="ECO:0000259" key="1">
    <source>
        <dbReference type="Pfam" id="PF22974"/>
    </source>
</evidence>
<keyword evidence="3" id="KW-1185">Reference proteome</keyword>
<gene>
    <name evidence="2" type="ORF">GGX14DRAFT_314201</name>
</gene>
<feature type="non-terminal residue" evidence="2">
    <location>
        <position position="1"/>
    </location>
</feature>
<comment type="caution">
    <text evidence="2">The sequence shown here is derived from an EMBL/GenBank/DDBJ whole genome shotgun (WGS) entry which is preliminary data.</text>
</comment>
<evidence type="ECO:0000313" key="3">
    <source>
        <dbReference type="Proteomes" id="UP001219525"/>
    </source>
</evidence>
<dbReference type="AlphaFoldDB" id="A0AAD6Y5R2"/>
<feature type="domain" description="DUF7029" evidence="1">
    <location>
        <begin position="7"/>
        <end position="107"/>
    </location>
</feature>
<evidence type="ECO:0000313" key="2">
    <source>
        <dbReference type="EMBL" id="KAJ7200746.1"/>
    </source>
</evidence>
<proteinExistence type="predicted"/>
<protein>
    <recommendedName>
        <fullName evidence="1">DUF7029 domain-containing protein</fullName>
    </recommendedName>
</protein>
<dbReference type="Pfam" id="PF22974">
    <property type="entry name" value="DUF7029"/>
    <property type="match status" value="1"/>
</dbReference>
<dbReference type="Proteomes" id="UP001219525">
    <property type="component" value="Unassembled WGS sequence"/>
</dbReference>
<organism evidence="2 3">
    <name type="scientific">Mycena pura</name>
    <dbReference type="NCBI Taxonomy" id="153505"/>
    <lineage>
        <taxon>Eukaryota</taxon>
        <taxon>Fungi</taxon>
        <taxon>Dikarya</taxon>
        <taxon>Basidiomycota</taxon>
        <taxon>Agaricomycotina</taxon>
        <taxon>Agaricomycetes</taxon>
        <taxon>Agaricomycetidae</taxon>
        <taxon>Agaricales</taxon>
        <taxon>Marasmiineae</taxon>
        <taxon>Mycenaceae</taxon>
        <taxon>Mycena</taxon>
    </lineage>
</organism>
<dbReference type="EMBL" id="JARJCW010000061">
    <property type="protein sequence ID" value="KAJ7200746.1"/>
    <property type="molecule type" value="Genomic_DNA"/>
</dbReference>
<reference evidence="2" key="1">
    <citation type="submission" date="2023-03" db="EMBL/GenBank/DDBJ databases">
        <title>Massive genome expansion in bonnet fungi (Mycena s.s.) driven by repeated elements and novel gene families across ecological guilds.</title>
        <authorList>
            <consortium name="Lawrence Berkeley National Laboratory"/>
            <person name="Harder C.B."/>
            <person name="Miyauchi S."/>
            <person name="Viragh M."/>
            <person name="Kuo A."/>
            <person name="Thoen E."/>
            <person name="Andreopoulos B."/>
            <person name="Lu D."/>
            <person name="Skrede I."/>
            <person name="Drula E."/>
            <person name="Henrissat B."/>
            <person name="Morin E."/>
            <person name="Kohler A."/>
            <person name="Barry K."/>
            <person name="LaButti K."/>
            <person name="Morin E."/>
            <person name="Salamov A."/>
            <person name="Lipzen A."/>
            <person name="Mereny Z."/>
            <person name="Hegedus B."/>
            <person name="Baldrian P."/>
            <person name="Stursova M."/>
            <person name="Weitz H."/>
            <person name="Taylor A."/>
            <person name="Grigoriev I.V."/>
            <person name="Nagy L.G."/>
            <person name="Martin F."/>
            <person name="Kauserud H."/>
        </authorList>
    </citation>
    <scope>NUCLEOTIDE SEQUENCE</scope>
    <source>
        <strain evidence="2">9144</strain>
    </source>
</reference>
<feature type="non-terminal residue" evidence="2">
    <location>
        <position position="115"/>
    </location>
</feature>